<dbReference type="EMBL" id="JAHCVI010000006">
    <property type="protein sequence ID" value="KAG7284013.1"/>
    <property type="molecule type" value="Genomic_DNA"/>
</dbReference>
<comment type="caution">
    <text evidence="2">The sequence shown here is derived from an EMBL/GenBank/DDBJ whole genome shotgun (WGS) entry which is preliminary data.</text>
</comment>
<sequence>MTQCSKCPNDKSAGPGWVMRKPQCFSPGCVRGWKKCTSCTYANGYMIKCCGSCGSVTEGKPAGQKRCSACDGTGYSSQTPMRHACTELHNQPASQPGSRPGSSHGVQGSRPGSSADAGVPRLEERMLYHTGDLPS</sequence>
<proteinExistence type="predicted"/>
<dbReference type="Proteomes" id="UP001197093">
    <property type="component" value="Unassembled WGS sequence"/>
</dbReference>
<accession>A0AAD4HWY3</accession>
<dbReference type="AlphaFoldDB" id="A0AAD4HWY3"/>
<name>A0AAD4HWY3_9PEZI</name>
<reference evidence="2" key="1">
    <citation type="submission" date="2023-02" db="EMBL/GenBank/DDBJ databases">
        <authorList>
            <person name="Palmer J.M."/>
        </authorList>
    </citation>
    <scope>NUCLEOTIDE SEQUENCE</scope>
    <source>
        <strain evidence="2">FW57</strain>
    </source>
</reference>
<evidence type="ECO:0000313" key="2">
    <source>
        <dbReference type="EMBL" id="KAG7284013.1"/>
    </source>
</evidence>
<evidence type="ECO:0000313" key="3">
    <source>
        <dbReference type="Proteomes" id="UP001197093"/>
    </source>
</evidence>
<feature type="region of interest" description="Disordered" evidence="1">
    <location>
        <begin position="87"/>
        <end position="135"/>
    </location>
</feature>
<evidence type="ECO:0000256" key="1">
    <source>
        <dbReference type="SAM" id="MobiDB-lite"/>
    </source>
</evidence>
<protein>
    <submittedName>
        <fullName evidence="2">Uncharacterized protein</fullName>
    </submittedName>
</protein>
<feature type="compositionally biased region" description="Polar residues" evidence="1">
    <location>
        <begin position="88"/>
        <end position="112"/>
    </location>
</feature>
<keyword evidence="3" id="KW-1185">Reference proteome</keyword>
<organism evidence="2 3">
    <name type="scientific">Staphylotrichum longicolle</name>
    <dbReference type="NCBI Taxonomy" id="669026"/>
    <lineage>
        <taxon>Eukaryota</taxon>
        <taxon>Fungi</taxon>
        <taxon>Dikarya</taxon>
        <taxon>Ascomycota</taxon>
        <taxon>Pezizomycotina</taxon>
        <taxon>Sordariomycetes</taxon>
        <taxon>Sordariomycetidae</taxon>
        <taxon>Sordariales</taxon>
        <taxon>Chaetomiaceae</taxon>
        <taxon>Staphylotrichum</taxon>
    </lineage>
</organism>
<gene>
    <name evidence="2" type="ORF">NEMBOFW57_010371</name>
</gene>